<dbReference type="InterPro" id="IPR010200">
    <property type="entry name" value="HflC"/>
</dbReference>
<dbReference type="NCBIfam" id="TIGR01932">
    <property type="entry name" value="hflC"/>
    <property type="match status" value="1"/>
</dbReference>
<keyword evidence="8" id="KW-0378">Hydrolase</keyword>
<comment type="function">
    <text evidence="6">HflC and HflK could regulate a protease.</text>
</comment>
<dbReference type="AlphaFoldDB" id="A0A7Y2EBN9"/>
<evidence type="ECO:0000313" key="9">
    <source>
        <dbReference type="Proteomes" id="UP000547674"/>
    </source>
</evidence>
<dbReference type="PIRSF" id="PIRSF005651">
    <property type="entry name" value="HflC"/>
    <property type="match status" value="1"/>
</dbReference>
<evidence type="ECO:0000256" key="2">
    <source>
        <dbReference type="ARBA" id="ARBA00007862"/>
    </source>
</evidence>
<dbReference type="GO" id="GO:0006508">
    <property type="term" value="P:proteolysis"/>
    <property type="evidence" value="ECO:0007669"/>
    <property type="project" value="UniProtKB-KW"/>
</dbReference>
<reference evidence="8 9" key="1">
    <citation type="submission" date="2020-03" db="EMBL/GenBank/DDBJ databases">
        <title>Metabolic flexibility allows generalist bacteria to become dominant in a frequently disturbed ecosystem.</title>
        <authorList>
            <person name="Chen Y.-J."/>
            <person name="Leung P.M."/>
            <person name="Bay S.K."/>
            <person name="Hugenholtz P."/>
            <person name="Kessler A.J."/>
            <person name="Shelley G."/>
            <person name="Waite D.W."/>
            <person name="Cook P.L."/>
            <person name="Greening C."/>
        </authorList>
    </citation>
    <scope>NUCLEOTIDE SEQUENCE [LARGE SCALE GENOMIC DNA]</scope>
    <source>
        <strain evidence="8">SS_bin_28</strain>
    </source>
</reference>
<dbReference type="CDD" id="cd03405">
    <property type="entry name" value="SPFH_HflC"/>
    <property type="match status" value="1"/>
</dbReference>
<evidence type="ECO:0000256" key="3">
    <source>
        <dbReference type="ARBA" id="ARBA00022692"/>
    </source>
</evidence>
<dbReference type="PANTHER" id="PTHR42911:SF1">
    <property type="entry name" value="MODULATOR OF FTSH PROTEASE HFLC"/>
    <property type="match status" value="1"/>
</dbReference>
<dbReference type="GO" id="GO:0008233">
    <property type="term" value="F:peptidase activity"/>
    <property type="evidence" value="ECO:0007669"/>
    <property type="project" value="UniProtKB-KW"/>
</dbReference>
<evidence type="ECO:0000256" key="5">
    <source>
        <dbReference type="ARBA" id="ARBA00023136"/>
    </source>
</evidence>
<protein>
    <recommendedName>
        <fullName evidence="6">Protein HflC</fullName>
    </recommendedName>
</protein>
<keyword evidence="8" id="KW-0645">Protease</keyword>
<dbReference type="GO" id="GO:0016020">
    <property type="term" value="C:membrane"/>
    <property type="evidence" value="ECO:0007669"/>
    <property type="project" value="UniProtKB-SubCell"/>
</dbReference>
<dbReference type="Proteomes" id="UP000547674">
    <property type="component" value="Unassembled WGS sequence"/>
</dbReference>
<dbReference type="PANTHER" id="PTHR42911">
    <property type="entry name" value="MODULATOR OF FTSH PROTEASE HFLC"/>
    <property type="match status" value="1"/>
</dbReference>
<dbReference type="SMART" id="SM00244">
    <property type="entry name" value="PHB"/>
    <property type="match status" value="1"/>
</dbReference>
<feature type="domain" description="Band 7" evidence="7">
    <location>
        <begin position="18"/>
        <end position="204"/>
    </location>
</feature>
<evidence type="ECO:0000256" key="6">
    <source>
        <dbReference type="PIRNR" id="PIRNR005651"/>
    </source>
</evidence>
<dbReference type="Gene3D" id="3.30.479.30">
    <property type="entry name" value="Band 7 domain"/>
    <property type="match status" value="1"/>
</dbReference>
<keyword evidence="4" id="KW-1133">Transmembrane helix</keyword>
<sequence>MKVIYLILIGAVLILASNVLYVVKEPEQVIITQFGKPVGEPVTDPGLKFKAPFVQTVHRFDRRFLEWDGDPNQLPTRDKRFIWVDMYARWRITDPLLFFQRLRDERGAQTRLDDILDGETRNAIANNDLVEVIRTSNRTPQSGETVPEDETTLDVIGFGRERIRQEILTKAQTRTDDLGIEILDVQFKRINYVEEVRKKVYDRMIAERRRIADRFRSEGEGEASRIRGEKERELLRIQSEAYKEAQGIVGRADAISTETYAKAYGTSNDAEDFYQFLKTLESYETSVDAETWLLLSTDSEFYKYLKKAK</sequence>
<comment type="caution">
    <text evidence="8">The sequence shown here is derived from an EMBL/GenBank/DDBJ whole genome shotgun (WGS) entry which is preliminary data.</text>
</comment>
<evidence type="ECO:0000256" key="4">
    <source>
        <dbReference type="ARBA" id="ARBA00022989"/>
    </source>
</evidence>
<proteinExistence type="inferred from homology"/>
<comment type="subcellular location">
    <subcellularLocation>
        <location evidence="1">Membrane</location>
    </subcellularLocation>
</comment>
<evidence type="ECO:0000259" key="7">
    <source>
        <dbReference type="SMART" id="SM00244"/>
    </source>
</evidence>
<keyword evidence="5" id="KW-0472">Membrane</keyword>
<accession>A0A7Y2EBN9</accession>
<gene>
    <name evidence="8" type="primary">hflC</name>
    <name evidence="8" type="ORF">HKN21_14480</name>
</gene>
<dbReference type="EMBL" id="JABDJR010000584">
    <property type="protein sequence ID" value="NNF07967.1"/>
    <property type="molecule type" value="Genomic_DNA"/>
</dbReference>
<organism evidence="8 9">
    <name type="scientific">Eiseniibacteriota bacterium</name>
    <dbReference type="NCBI Taxonomy" id="2212470"/>
    <lineage>
        <taxon>Bacteria</taxon>
        <taxon>Candidatus Eiseniibacteriota</taxon>
    </lineage>
</organism>
<keyword evidence="3" id="KW-0812">Transmembrane</keyword>
<comment type="similarity">
    <text evidence="2 6">Belongs to the band 7/mec-2 family. HflC subfamily.</text>
</comment>
<dbReference type="InterPro" id="IPR036013">
    <property type="entry name" value="Band_7/SPFH_dom_sf"/>
</dbReference>
<evidence type="ECO:0000256" key="1">
    <source>
        <dbReference type="ARBA" id="ARBA00004370"/>
    </source>
</evidence>
<dbReference type="SUPFAM" id="SSF117892">
    <property type="entry name" value="Band 7/SPFH domain"/>
    <property type="match status" value="1"/>
</dbReference>
<dbReference type="Pfam" id="PF01145">
    <property type="entry name" value="Band_7"/>
    <property type="match status" value="1"/>
</dbReference>
<evidence type="ECO:0000313" key="8">
    <source>
        <dbReference type="EMBL" id="NNF07967.1"/>
    </source>
</evidence>
<dbReference type="InterPro" id="IPR001107">
    <property type="entry name" value="Band_7"/>
</dbReference>
<name>A0A7Y2EBN9_UNCEI</name>